<name>A0A1F6CZ27_HANXR</name>
<dbReference type="InterPro" id="IPR036188">
    <property type="entry name" value="FAD/NAD-bd_sf"/>
</dbReference>
<evidence type="ECO:0000313" key="4">
    <source>
        <dbReference type="Proteomes" id="UP000178606"/>
    </source>
</evidence>
<dbReference type="InterPro" id="IPR006076">
    <property type="entry name" value="FAD-dep_OxRdtase"/>
</dbReference>
<dbReference type="Gene3D" id="3.50.50.60">
    <property type="entry name" value="FAD/NAD(P)-binding domain"/>
    <property type="match status" value="2"/>
</dbReference>
<protein>
    <recommendedName>
        <fullName evidence="2">FAD dependent oxidoreductase domain-containing protein</fullName>
    </recommendedName>
</protein>
<feature type="domain" description="FAD dependent oxidoreductase" evidence="2">
    <location>
        <begin position="2"/>
        <end position="393"/>
    </location>
</feature>
<evidence type="ECO:0000259" key="2">
    <source>
        <dbReference type="Pfam" id="PF01266"/>
    </source>
</evidence>
<proteinExistence type="predicted"/>
<reference evidence="3 4" key="1">
    <citation type="journal article" date="2016" name="Nat. Commun.">
        <title>Thousands of microbial genomes shed light on interconnected biogeochemical processes in an aquifer system.</title>
        <authorList>
            <person name="Anantharaman K."/>
            <person name="Brown C.T."/>
            <person name="Hug L.A."/>
            <person name="Sharon I."/>
            <person name="Castelle C.J."/>
            <person name="Probst A.J."/>
            <person name="Thomas B.C."/>
            <person name="Singh A."/>
            <person name="Wilkins M.J."/>
            <person name="Karaoz U."/>
            <person name="Brodie E.L."/>
            <person name="Williams K.H."/>
            <person name="Hubbard S.S."/>
            <person name="Banfield J.F."/>
        </authorList>
    </citation>
    <scope>NUCLEOTIDE SEQUENCE [LARGE SCALE GENOMIC DNA]</scope>
    <source>
        <strain evidence="4">RIFCSPLOWO2_12_FULL_64_10</strain>
    </source>
</reference>
<dbReference type="PANTHER" id="PTHR13847:SF289">
    <property type="entry name" value="GLYCINE OXIDASE"/>
    <property type="match status" value="1"/>
</dbReference>
<sequence length="412" mass="44797">MLIIGGGAIGVCSAYYIHKLGRKVALIDRGEVCSGCSYGNAGLVVPSHNVPLAAPGVISKGLRWMFNPESPFYIKPRFDLELFSWLWKFYRACDTGHVRRARPILRDLSLASVRLFEELAGLDGLDFGFERRGLLMLFKGEKGLEEGAEEARGAQEVGLEGRLLDAGEVRELEPGVRFEVAGGVFYPQDAHLTPDRFVRGLARHVEQKGVEVHASTEVLGLEASGRRIAAVQTTRGDFVADEVVLAGGSWSPGIAQDLKIDLPIQPAKGYSITFKRPPACPALPFVLAEAKVGVTPMGDALRFAGTLELAGHDTSINRPRVQAILRSVSDYLPDLDPKRLELIEVWRGLRPCTPDGLPFLGRSRAYKNLIVAAGHAMIGISLSPITGRLVSQLVAKERPSIDLSALNVERFG</sequence>
<dbReference type="AlphaFoldDB" id="A0A1F6CZ27"/>
<dbReference type="GO" id="GO:0005737">
    <property type="term" value="C:cytoplasm"/>
    <property type="evidence" value="ECO:0007669"/>
    <property type="project" value="TreeGrafter"/>
</dbReference>
<dbReference type="EMBL" id="MFKF01000103">
    <property type="protein sequence ID" value="OGG54429.1"/>
    <property type="molecule type" value="Genomic_DNA"/>
</dbReference>
<dbReference type="Pfam" id="PF01266">
    <property type="entry name" value="DAO"/>
    <property type="match status" value="1"/>
</dbReference>
<dbReference type="PANTHER" id="PTHR13847">
    <property type="entry name" value="SARCOSINE DEHYDROGENASE-RELATED"/>
    <property type="match status" value="1"/>
</dbReference>
<keyword evidence="1" id="KW-0560">Oxidoreductase</keyword>
<comment type="caution">
    <text evidence="3">The sequence shown here is derived from an EMBL/GenBank/DDBJ whole genome shotgun (WGS) entry which is preliminary data.</text>
</comment>
<dbReference type="Proteomes" id="UP000178606">
    <property type="component" value="Unassembled WGS sequence"/>
</dbReference>
<evidence type="ECO:0000313" key="3">
    <source>
        <dbReference type="EMBL" id="OGG54429.1"/>
    </source>
</evidence>
<dbReference type="SUPFAM" id="SSF51905">
    <property type="entry name" value="FAD/NAD(P)-binding domain"/>
    <property type="match status" value="1"/>
</dbReference>
<accession>A0A1F6CZ27</accession>
<organism evidence="3 4">
    <name type="scientific">Handelsmanbacteria sp. (strain RIFCSPLOWO2_12_FULL_64_10)</name>
    <dbReference type="NCBI Taxonomy" id="1817868"/>
    <lineage>
        <taxon>Bacteria</taxon>
        <taxon>Candidatus Handelsmaniibacteriota</taxon>
    </lineage>
</organism>
<dbReference type="Gene3D" id="3.30.9.10">
    <property type="entry name" value="D-Amino Acid Oxidase, subunit A, domain 2"/>
    <property type="match status" value="1"/>
</dbReference>
<evidence type="ECO:0000256" key="1">
    <source>
        <dbReference type="ARBA" id="ARBA00023002"/>
    </source>
</evidence>
<dbReference type="SUPFAM" id="SSF54373">
    <property type="entry name" value="FAD-linked reductases, C-terminal domain"/>
    <property type="match status" value="1"/>
</dbReference>
<dbReference type="GO" id="GO:0016491">
    <property type="term" value="F:oxidoreductase activity"/>
    <property type="evidence" value="ECO:0007669"/>
    <property type="project" value="UniProtKB-KW"/>
</dbReference>
<gene>
    <name evidence="3" type="ORF">A3F84_06715</name>
</gene>